<accession>A0A183FZ06</accession>
<dbReference type="EMBL" id="UZAH01028136">
    <property type="protein sequence ID" value="VDO97937.1"/>
    <property type="molecule type" value="Genomic_DNA"/>
</dbReference>
<protein>
    <submittedName>
        <fullName evidence="1 3">Uncharacterized protein</fullName>
    </submittedName>
</protein>
<reference evidence="1 2" key="1">
    <citation type="submission" date="2018-11" db="EMBL/GenBank/DDBJ databases">
        <authorList>
            <consortium name="Pathogen Informatics"/>
        </authorList>
    </citation>
    <scope>NUCLEOTIDE SEQUENCE [LARGE SCALE GENOMIC DNA]</scope>
</reference>
<dbReference type="AlphaFoldDB" id="A0A183FZ06"/>
<name>A0A183FZ06_HELPZ</name>
<dbReference type="OrthoDB" id="5905407at2759"/>
<sequence length="128" mass="14215">MEMSVGSSSHAMASGICTDLTEDTEKFFGINDENGYLLVDREKALKRWRDHFAEISAVPHLAIPPTAPTHDPLQKITLEKTEVALKKMAKRLGPTMWRLICGSQSFGTLQSGCEVIYSLTREGSEPYV</sequence>
<accession>A0A3P8ALZ1</accession>
<gene>
    <name evidence="1" type="ORF">HPBE_LOCUS13937</name>
</gene>
<dbReference type="Proteomes" id="UP000050761">
    <property type="component" value="Unassembled WGS sequence"/>
</dbReference>
<dbReference type="WBParaSite" id="HPBE_0001393601-mRNA-1">
    <property type="protein sequence ID" value="HPBE_0001393601-mRNA-1"/>
    <property type="gene ID" value="HPBE_0001393601"/>
</dbReference>
<evidence type="ECO:0000313" key="2">
    <source>
        <dbReference type="Proteomes" id="UP000050761"/>
    </source>
</evidence>
<evidence type="ECO:0000313" key="1">
    <source>
        <dbReference type="EMBL" id="VDO97937.1"/>
    </source>
</evidence>
<evidence type="ECO:0000313" key="3">
    <source>
        <dbReference type="WBParaSite" id="HPBE_0001393601-mRNA-1"/>
    </source>
</evidence>
<organism evidence="2 3">
    <name type="scientific">Heligmosomoides polygyrus</name>
    <name type="common">Parasitic roundworm</name>
    <dbReference type="NCBI Taxonomy" id="6339"/>
    <lineage>
        <taxon>Eukaryota</taxon>
        <taxon>Metazoa</taxon>
        <taxon>Ecdysozoa</taxon>
        <taxon>Nematoda</taxon>
        <taxon>Chromadorea</taxon>
        <taxon>Rhabditida</taxon>
        <taxon>Rhabditina</taxon>
        <taxon>Rhabditomorpha</taxon>
        <taxon>Strongyloidea</taxon>
        <taxon>Heligmosomidae</taxon>
        <taxon>Heligmosomoides</taxon>
    </lineage>
</organism>
<keyword evidence="2" id="KW-1185">Reference proteome</keyword>
<proteinExistence type="predicted"/>
<reference evidence="3" key="2">
    <citation type="submission" date="2019-09" db="UniProtKB">
        <authorList>
            <consortium name="WormBaseParasite"/>
        </authorList>
    </citation>
    <scope>IDENTIFICATION</scope>
</reference>